<keyword evidence="2" id="KW-1185">Reference proteome</keyword>
<gene>
    <name evidence="1" type="ORF">RHMOL_Rhmol05G0268100</name>
</gene>
<name>A0ACC0NVQ5_RHOML</name>
<proteinExistence type="predicted"/>
<accession>A0ACC0NVQ5</accession>
<organism evidence="1 2">
    <name type="scientific">Rhododendron molle</name>
    <name type="common">Chinese azalea</name>
    <name type="synonym">Azalea mollis</name>
    <dbReference type="NCBI Taxonomy" id="49168"/>
    <lineage>
        <taxon>Eukaryota</taxon>
        <taxon>Viridiplantae</taxon>
        <taxon>Streptophyta</taxon>
        <taxon>Embryophyta</taxon>
        <taxon>Tracheophyta</taxon>
        <taxon>Spermatophyta</taxon>
        <taxon>Magnoliopsida</taxon>
        <taxon>eudicotyledons</taxon>
        <taxon>Gunneridae</taxon>
        <taxon>Pentapetalae</taxon>
        <taxon>asterids</taxon>
        <taxon>Ericales</taxon>
        <taxon>Ericaceae</taxon>
        <taxon>Ericoideae</taxon>
        <taxon>Rhodoreae</taxon>
        <taxon>Rhododendron</taxon>
    </lineage>
</organism>
<sequence>MTSNSDSSNPKKDQKQIQFEVSSKPNSDSPNGCQTTASIEPENYREEEEEEEEETESTASSSSLDLIIKNPPFSGAIEVPESDDGFKTPMDQMIPEITECPPAPKRQRKGESRKRKASPGARRSLRIDFEEEVESMFPPAIQEDLGREIKRARSEKTE</sequence>
<comment type="caution">
    <text evidence="1">The sequence shown here is derived from an EMBL/GenBank/DDBJ whole genome shotgun (WGS) entry which is preliminary data.</text>
</comment>
<evidence type="ECO:0000313" key="1">
    <source>
        <dbReference type="EMBL" id="KAI8556617.1"/>
    </source>
</evidence>
<dbReference type="EMBL" id="CM046392">
    <property type="protein sequence ID" value="KAI8556617.1"/>
    <property type="molecule type" value="Genomic_DNA"/>
</dbReference>
<protein>
    <submittedName>
        <fullName evidence="1">Uncharacterized protein</fullName>
    </submittedName>
</protein>
<dbReference type="Proteomes" id="UP001062846">
    <property type="component" value="Chromosome 5"/>
</dbReference>
<reference evidence="1" key="1">
    <citation type="submission" date="2022-02" db="EMBL/GenBank/DDBJ databases">
        <title>Plant Genome Project.</title>
        <authorList>
            <person name="Zhang R.-G."/>
        </authorList>
    </citation>
    <scope>NUCLEOTIDE SEQUENCE</scope>
    <source>
        <strain evidence="1">AT1</strain>
    </source>
</reference>
<evidence type="ECO:0000313" key="2">
    <source>
        <dbReference type="Proteomes" id="UP001062846"/>
    </source>
</evidence>